<proteinExistence type="predicted"/>
<gene>
    <name evidence="1" type="ORF">COB20_09170</name>
</gene>
<comment type="caution">
    <text evidence="1">The sequence shown here is derived from an EMBL/GenBank/DDBJ whole genome shotgun (WGS) entry which is preliminary data.</text>
</comment>
<evidence type="ECO:0000313" key="1">
    <source>
        <dbReference type="EMBL" id="PCI76971.1"/>
    </source>
</evidence>
<reference evidence="2" key="1">
    <citation type="submission" date="2017-08" db="EMBL/GenBank/DDBJ databases">
        <title>A dynamic microbial community with high functional redundancy inhabits the cold, oxic subseafloor aquifer.</title>
        <authorList>
            <person name="Tully B.J."/>
            <person name="Wheat C.G."/>
            <person name="Glazer B.T."/>
            <person name="Huber J.A."/>
        </authorList>
    </citation>
    <scope>NUCLEOTIDE SEQUENCE [LARGE SCALE GENOMIC DNA]</scope>
</reference>
<accession>A0A2A4X3W0</accession>
<dbReference type="EMBL" id="NVUL01000050">
    <property type="protein sequence ID" value="PCI76971.1"/>
    <property type="molecule type" value="Genomic_DNA"/>
</dbReference>
<name>A0A2A4X3W0_9GAMM</name>
<evidence type="ECO:0000313" key="2">
    <source>
        <dbReference type="Proteomes" id="UP000218767"/>
    </source>
</evidence>
<dbReference type="Proteomes" id="UP000218767">
    <property type="component" value="Unassembled WGS sequence"/>
</dbReference>
<dbReference type="AlphaFoldDB" id="A0A2A4X3W0"/>
<dbReference type="InterPro" id="IPR045617">
    <property type="entry name" value="DUF6445"/>
</dbReference>
<dbReference type="Pfam" id="PF20043">
    <property type="entry name" value="DUF6445"/>
    <property type="match status" value="1"/>
</dbReference>
<sequence length="267" mass="30462">MFYMFLQYLVSSLKQDAIILSVRRKKAPLAMLEFILNQAMNVEKIQHADPEISVYVVDNFLANPEVLLEYAKNKAYFGNVGDDSTAYPGIRDRLPSSYEQAMSKVIELVYGFRNPLVHRCMISLTTLQPTQLSAAQKMPHVDAFNDDQYAAVHYLCGEPHGGTAIYRYRPRNLVKIRHDDRGVMDEMIEDVRRHPADHSGYLSGDTRLYKQELVIKARLNRLVLYPSNLLHCALLSSPDSLDSDVSKGRLSVASFFRLEQKPHQLLS</sequence>
<protein>
    <submittedName>
        <fullName evidence="1">Uncharacterized protein</fullName>
    </submittedName>
</protein>
<organism evidence="1 2">
    <name type="scientific">SAR86 cluster bacterium</name>
    <dbReference type="NCBI Taxonomy" id="2030880"/>
    <lineage>
        <taxon>Bacteria</taxon>
        <taxon>Pseudomonadati</taxon>
        <taxon>Pseudomonadota</taxon>
        <taxon>Gammaproteobacteria</taxon>
        <taxon>SAR86 cluster</taxon>
    </lineage>
</organism>